<dbReference type="InterPro" id="IPR050792">
    <property type="entry name" value="ADP-ribosylglycohydrolase"/>
</dbReference>
<protein>
    <recommendedName>
        <fullName evidence="4">ADP-ribosylhydrolase ARH3</fullName>
        <ecNumber evidence="2">3.2.1.143</ecNumber>
    </recommendedName>
    <alternativeName>
        <fullName evidence="5">ADP-ribose glycohydrolase ARH3</fullName>
    </alternativeName>
    <alternativeName>
        <fullName evidence="6">ADP-ribosylhydrolase 3</fullName>
    </alternativeName>
    <alternativeName>
        <fullName evidence="9">O-acetyl-ADP-ribose deacetylase ARH3</fullName>
    </alternativeName>
    <alternativeName>
        <fullName evidence="10">Poly(ADP-ribose) glycohydrolase ARH3</fullName>
    </alternativeName>
    <alternativeName>
        <fullName evidence="8">[Protein ADP-ribosylarginine] hydrolase-like protein 2</fullName>
    </alternativeName>
    <alternativeName>
        <fullName evidence="7">[Protein ADP-ribosylserine] hydrolase</fullName>
    </alternativeName>
</protein>
<reference evidence="14" key="1">
    <citation type="submission" date="2023-01" db="EMBL/GenBank/DDBJ databases">
        <authorList>
            <person name="Van Ghelder C."/>
            <person name="Rancurel C."/>
        </authorList>
    </citation>
    <scope>NUCLEOTIDE SEQUENCE</scope>
    <source>
        <strain evidence="14">CNCM I-4278</strain>
    </source>
</reference>
<dbReference type="Pfam" id="PF24809">
    <property type="entry name" value="DUF7708"/>
    <property type="match status" value="1"/>
</dbReference>
<evidence type="ECO:0000256" key="4">
    <source>
        <dbReference type="ARBA" id="ARBA00041057"/>
    </source>
</evidence>
<evidence type="ECO:0000256" key="6">
    <source>
        <dbReference type="ARBA" id="ARBA00042471"/>
    </source>
</evidence>
<dbReference type="OrthoDB" id="2021138at2759"/>
<keyword evidence="3" id="KW-0378">Hydrolase</keyword>
<evidence type="ECO:0000259" key="13">
    <source>
        <dbReference type="Pfam" id="PF24809"/>
    </source>
</evidence>
<dbReference type="InterPro" id="IPR036705">
    <property type="entry name" value="Ribosyl_crysJ1_sf"/>
</dbReference>
<evidence type="ECO:0000313" key="15">
    <source>
        <dbReference type="Proteomes" id="UP001152607"/>
    </source>
</evidence>
<name>A0A9W4U4D3_9PLEO</name>
<dbReference type="GO" id="GO:0004649">
    <property type="term" value="F:poly(ADP-ribose) glycohydrolase activity"/>
    <property type="evidence" value="ECO:0007669"/>
    <property type="project" value="UniProtKB-EC"/>
</dbReference>
<comment type="caution">
    <text evidence="14">The sequence shown here is derived from an EMBL/GenBank/DDBJ whole genome shotgun (WGS) entry which is preliminary data.</text>
</comment>
<evidence type="ECO:0000256" key="7">
    <source>
        <dbReference type="ARBA" id="ARBA00042722"/>
    </source>
</evidence>
<dbReference type="EC" id="3.2.1.143" evidence="2"/>
<gene>
    <name evidence="14" type="ORF">PDIGIT_LOCUS482</name>
</gene>
<organism evidence="14 15">
    <name type="scientific">Periconia digitata</name>
    <dbReference type="NCBI Taxonomy" id="1303443"/>
    <lineage>
        <taxon>Eukaryota</taxon>
        <taxon>Fungi</taxon>
        <taxon>Dikarya</taxon>
        <taxon>Ascomycota</taxon>
        <taxon>Pezizomycotina</taxon>
        <taxon>Dothideomycetes</taxon>
        <taxon>Pleosporomycetidae</taxon>
        <taxon>Pleosporales</taxon>
        <taxon>Massarineae</taxon>
        <taxon>Periconiaceae</taxon>
        <taxon>Periconia</taxon>
    </lineage>
</organism>
<feature type="binding site" evidence="12">
    <location>
        <position position="649"/>
    </location>
    <ligand>
        <name>Mg(2+)</name>
        <dbReference type="ChEBI" id="CHEBI:18420"/>
        <label>1</label>
    </ligand>
</feature>
<evidence type="ECO:0000256" key="5">
    <source>
        <dbReference type="ARBA" id="ARBA00042398"/>
    </source>
</evidence>
<evidence type="ECO:0000256" key="2">
    <source>
        <dbReference type="ARBA" id="ARBA00012255"/>
    </source>
</evidence>
<dbReference type="InterPro" id="IPR056125">
    <property type="entry name" value="DUF7708"/>
</dbReference>
<evidence type="ECO:0000256" key="12">
    <source>
        <dbReference type="PIRSR" id="PIRSR605502-1"/>
    </source>
</evidence>
<evidence type="ECO:0000256" key="1">
    <source>
        <dbReference type="ARBA" id="ARBA00010702"/>
    </source>
</evidence>
<keyword evidence="12" id="KW-0460">Magnesium</keyword>
<feature type="binding site" evidence="12">
    <location>
        <position position="875"/>
    </location>
    <ligand>
        <name>Mg(2+)</name>
        <dbReference type="ChEBI" id="CHEBI:18420"/>
        <label>1</label>
    </ligand>
</feature>
<comment type="cofactor">
    <cofactor evidence="12">
        <name>Mg(2+)</name>
        <dbReference type="ChEBI" id="CHEBI:18420"/>
    </cofactor>
    <text evidence="12">Binds 2 magnesium ions per subunit.</text>
</comment>
<proteinExistence type="inferred from homology"/>
<feature type="domain" description="DUF7708" evidence="13">
    <location>
        <begin position="108"/>
        <end position="253"/>
    </location>
</feature>
<accession>A0A9W4U4D3</accession>
<feature type="binding site" evidence="12">
    <location>
        <position position="651"/>
    </location>
    <ligand>
        <name>Mg(2+)</name>
        <dbReference type="ChEBI" id="CHEBI:18420"/>
        <label>1</label>
    </ligand>
</feature>
<keyword evidence="12" id="KW-0479">Metal-binding</keyword>
<evidence type="ECO:0000256" key="3">
    <source>
        <dbReference type="ARBA" id="ARBA00022801"/>
    </source>
</evidence>
<dbReference type="Pfam" id="PF03747">
    <property type="entry name" value="ADP_ribosyl_GH"/>
    <property type="match status" value="1"/>
</dbReference>
<dbReference type="Gene3D" id="1.10.4080.10">
    <property type="entry name" value="ADP-ribosylation/Crystallin J1"/>
    <property type="match status" value="1"/>
</dbReference>
<evidence type="ECO:0000256" key="11">
    <source>
        <dbReference type="ARBA" id="ARBA00049015"/>
    </source>
</evidence>
<feature type="binding site" evidence="12">
    <location>
        <position position="876"/>
    </location>
    <ligand>
        <name>Mg(2+)</name>
        <dbReference type="ChEBI" id="CHEBI:18420"/>
        <label>1</label>
    </ligand>
</feature>
<dbReference type="InterPro" id="IPR005502">
    <property type="entry name" value="Ribosyl_crysJ1"/>
</dbReference>
<comment type="catalytic activity">
    <reaction evidence="11">
        <text>alpha-NAD(+) + H2O = ADP-D-ribose + nicotinamide + H(+)</text>
        <dbReference type="Rhea" id="RHEA:68792"/>
        <dbReference type="ChEBI" id="CHEBI:15377"/>
        <dbReference type="ChEBI" id="CHEBI:15378"/>
        <dbReference type="ChEBI" id="CHEBI:17154"/>
        <dbReference type="ChEBI" id="CHEBI:57967"/>
        <dbReference type="ChEBI" id="CHEBI:77017"/>
    </reaction>
</comment>
<dbReference type="GO" id="GO:0046872">
    <property type="term" value="F:metal ion binding"/>
    <property type="evidence" value="ECO:0007669"/>
    <property type="project" value="UniProtKB-KW"/>
</dbReference>
<evidence type="ECO:0000256" key="8">
    <source>
        <dbReference type="ARBA" id="ARBA00042850"/>
    </source>
</evidence>
<evidence type="ECO:0000256" key="10">
    <source>
        <dbReference type="ARBA" id="ARBA00043193"/>
    </source>
</evidence>
<evidence type="ECO:0000313" key="14">
    <source>
        <dbReference type="EMBL" id="CAI6238245.1"/>
    </source>
</evidence>
<dbReference type="PANTHER" id="PTHR16222:SF24">
    <property type="entry name" value="ADP-RIBOSYLHYDROLASE ARH3"/>
    <property type="match status" value="1"/>
</dbReference>
<evidence type="ECO:0000256" key="9">
    <source>
        <dbReference type="ARBA" id="ARBA00043187"/>
    </source>
</evidence>
<comment type="similarity">
    <text evidence="1">Belongs to the ADP-ribosylglycohydrolase family.</text>
</comment>
<keyword evidence="15" id="KW-1185">Reference proteome</keyword>
<sequence length="928" mass="103418">MDITTWAAPSLKSSLLIPDPRLSQIAHRRQLSANSLEGWYTAEDSASENDPAREAYEAAVEVFRRELTKDECKKIWLGDKNSMSDVQQAIQQARSNYESSSRKSKAREWLSRCATRIVYYGNVMDVIIQGCPEYASFAWGALKFLFIAITNHEELLTEISKAITKIADVLPRAELLSVLYPTKRMKTALSELYAHIIHFVQLAVKYYKSGRVAKSLAAVTKPFSIKYNPVLDDIRDASRRIYELANSAMKAELRDLHIQVRHLTEITLGVTVDLTRQRRQYEGSQIEMIQDLPIFQRVPYHEGTLEYCRSMTSRRRKRLSCSLSYTDVIKLKTWFENRNSAILIGEAHGVKTSSRDFAVDLLNLVRPSSLPVVWVLPERLESESVVELEDVMAGLVLQILELNPTLLSTGVNPISTRHFRTSLSVEQWLQLLRKSMQGMKQLLIVLDFTILQATLERSNMYEPEEFLEAFLGLKSIHGPIIKIVALTWKLDHVISGGIDDRFVTELIATDPGPRKVRLMRNPKFRAVFSSRRQKLAVALKESSLVADYWKRPDKEQGPTMSRVITISTLQSYFPPPLQSFKVSDHWKMSASYTARQSKTLGAILGVHCGDSLGATLEFKPWSWIKKTHPNGLRQILGGGVLKWPPGNATDDTDLTRAVLLAYRDFEEYKAARDAQSTESFNVVQAAAEYAVKWNEGDWPGRSKGSRPNDIGNTTKIGLRNYKRTKDTAICGAGAGQAGNGSLMRCIPTGLFATGESRKSESIAISGFTHNDTKCTISCAVYNEIVDALVNGKTPQEAVEIGKVTANELGCMEVADAIKEGETLSLQKVANEGPRGIVSVSGFVLNSLKLAVAAVLDARSFEDVLVDLVRLGGDTDTHGAIAGGLLGAREGIEKIPASWLEKLQFRGEFEQVVLRILQLQETAGQTETA</sequence>
<dbReference type="PANTHER" id="PTHR16222">
    <property type="entry name" value="ADP-RIBOSYLGLYCOHYDROLASE"/>
    <property type="match status" value="1"/>
</dbReference>
<feature type="binding site" evidence="12">
    <location>
        <position position="873"/>
    </location>
    <ligand>
        <name>Mg(2+)</name>
        <dbReference type="ChEBI" id="CHEBI:18420"/>
        <label>1</label>
    </ligand>
</feature>
<dbReference type="Proteomes" id="UP001152607">
    <property type="component" value="Unassembled WGS sequence"/>
</dbReference>
<dbReference type="AlphaFoldDB" id="A0A9W4U4D3"/>
<feature type="binding site" evidence="12">
    <location>
        <position position="650"/>
    </location>
    <ligand>
        <name>Mg(2+)</name>
        <dbReference type="ChEBI" id="CHEBI:18420"/>
        <label>1</label>
    </ligand>
</feature>
<dbReference type="SUPFAM" id="SSF101478">
    <property type="entry name" value="ADP-ribosylglycohydrolase"/>
    <property type="match status" value="1"/>
</dbReference>
<dbReference type="EMBL" id="CAOQHR010000001">
    <property type="protein sequence ID" value="CAI6238245.1"/>
    <property type="molecule type" value="Genomic_DNA"/>
</dbReference>